<dbReference type="PANTHER" id="PTHR30189:SF1">
    <property type="entry name" value="LPS-ASSEMBLY PROTEIN LPTD"/>
    <property type="match status" value="1"/>
</dbReference>
<evidence type="ECO:0008006" key="3">
    <source>
        <dbReference type="Google" id="ProtNLM"/>
    </source>
</evidence>
<evidence type="ECO:0000313" key="2">
    <source>
        <dbReference type="Proteomes" id="UP001174909"/>
    </source>
</evidence>
<organism evidence="1 2">
    <name type="scientific">Geodia barretti</name>
    <name type="common">Barrett's horny sponge</name>
    <dbReference type="NCBI Taxonomy" id="519541"/>
    <lineage>
        <taxon>Eukaryota</taxon>
        <taxon>Metazoa</taxon>
        <taxon>Porifera</taxon>
        <taxon>Demospongiae</taxon>
        <taxon>Heteroscleromorpha</taxon>
        <taxon>Tetractinellida</taxon>
        <taxon>Astrophorina</taxon>
        <taxon>Geodiidae</taxon>
        <taxon>Geodia</taxon>
    </lineage>
</organism>
<dbReference type="EMBL" id="CASHTH010003452">
    <property type="protein sequence ID" value="CAI8045135.1"/>
    <property type="molecule type" value="Genomic_DNA"/>
</dbReference>
<comment type="caution">
    <text evidence="1">The sequence shown here is derived from an EMBL/GenBank/DDBJ whole genome shotgun (WGS) entry which is preliminary data.</text>
</comment>
<reference evidence="1" key="1">
    <citation type="submission" date="2023-03" db="EMBL/GenBank/DDBJ databases">
        <authorList>
            <person name="Steffen K."/>
            <person name="Cardenas P."/>
        </authorList>
    </citation>
    <scope>NUCLEOTIDE SEQUENCE</scope>
</reference>
<protein>
    <recommendedName>
        <fullName evidence="3">SAP domain-containing protein</fullName>
    </recommendedName>
</protein>
<dbReference type="Proteomes" id="UP001174909">
    <property type="component" value="Unassembled WGS sequence"/>
</dbReference>
<dbReference type="PANTHER" id="PTHR30189">
    <property type="entry name" value="LPS-ASSEMBLY PROTEIN"/>
    <property type="match status" value="1"/>
</dbReference>
<keyword evidence="2" id="KW-1185">Reference proteome</keyword>
<name>A0AA35TB86_GEOBA</name>
<proteinExistence type="predicted"/>
<evidence type="ECO:0000313" key="1">
    <source>
        <dbReference type="EMBL" id="CAI8045135.1"/>
    </source>
</evidence>
<dbReference type="GO" id="GO:1990351">
    <property type="term" value="C:transporter complex"/>
    <property type="evidence" value="ECO:0007669"/>
    <property type="project" value="TreeGrafter"/>
</dbReference>
<accession>A0AA35TB86</accession>
<dbReference type="AlphaFoldDB" id="A0AA35TB86"/>
<gene>
    <name evidence="1" type="ORF">GBAR_LOCUS24977</name>
</gene>
<dbReference type="InterPro" id="IPR050218">
    <property type="entry name" value="LptD"/>
</dbReference>
<sequence>MLAAAVAAAALGQSPPPASDDPLFAQTLPLDVDTASAAELAAWLRQLELPDGGQRAALQQRLRDHYGLPRPAEAAAAGSGSEITVESARSARYRSDERGHTTMVLEGSRQTGSPYHKERSSLTAAGSVIYTVVTGDGTEVFRGESLSVDTERWDGIFYDGSSRIDQLVEEAELTFTYSGRAITRRDADTVVMEDATVTSSEDPDDPSYRIEAERLWILAPEEWAVRNAFLHIGEVPVLYLPYFLRPGGRLLFHPAIGQRSRAGTYLQTTTYLIGRKRPDDTSLSFLQRSGGRAQYADERRGLFLLPAREAAGAADTDGEELTLMADLYTRLGVFGGLRGRFGGFSLFASIAASRALVEDPRPGVGHTPYLQGADGELVSHWDTTSILGVPLPFRYGLEMEARSRGALGSLQGASRCSPIRRSPRTFWAVPTTCRPADSSACRKGR</sequence>